<dbReference type="EMBL" id="JBCEZU010000067">
    <property type="protein sequence ID" value="KAK9533212.1"/>
    <property type="molecule type" value="Genomic_DNA"/>
</dbReference>
<protein>
    <submittedName>
        <fullName evidence="2">Uncharacterized protein</fullName>
    </submittedName>
</protein>
<name>A0AAW1FEV7_ZOAVI</name>
<feature type="region of interest" description="Disordered" evidence="1">
    <location>
        <begin position="1"/>
        <end position="31"/>
    </location>
</feature>
<dbReference type="AlphaFoldDB" id="A0AAW1FEV7"/>
<proteinExistence type="predicted"/>
<organism evidence="2 3">
    <name type="scientific">Zoarces viviparus</name>
    <name type="common">Viviparous eelpout</name>
    <name type="synonym">Blennius viviparus</name>
    <dbReference type="NCBI Taxonomy" id="48416"/>
    <lineage>
        <taxon>Eukaryota</taxon>
        <taxon>Metazoa</taxon>
        <taxon>Chordata</taxon>
        <taxon>Craniata</taxon>
        <taxon>Vertebrata</taxon>
        <taxon>Euteleostomi</taxon>
        <taxon>Actinopterygii</taxon>
        <taxon>Neopterygii</taxon>
        <taxon>Teleostei</taxon>
        <taxon>Neoteleostei</taxon>
        <taxon>Acanthomorphata</taxon>
        <taxon>Eupercaria</taxon>
        <taxon>Perciformes</taxon>
        <taxon>Cottioidei</taxon>
        <taxon>Zoarcales</taxon>
        <taxon>Zoarcidae</taxon>
        <taxon>Zoarcinae</taxon>
        <taxon>Zoarces</taxon>
    </lineage>
</organism>
<evidence type="ECO:0000313" key="3">
    <source>
        <dbReference type="Proteomes" id="UP001488805"/>
    </source>
</evidence>
<sequence>MVKEVDRWWSCGGPTEKKASGERPQTAPTCFSKLPPDGTHLFLKVASRRHPPVSQSCHQTAPTCFSKLPPDGTHLFLKVATRLQPQVLS</sequence>
<evidence type="ECO:0000256" key="1">
    <source>
        <dbReference type="SAM" id="MobiDB-lite"/>
    </source>
</evidence>
<evidence type="ECO:0000313" key="2">
    <source>
        <dbReference type="EMBL" id="KAK9533212.1"/>
    </source>
</evidence>
<dbReference type="Proteomes" id="UP001488805">
    <property type="component" value="Unassembled WGS sequence"/>
</dbReference>
<accession>A0AAW1FEV7</accession>
<comment type="caution">
    <text evidence="2">The sequence shown here is derived from an EMBL/GenBank/DDBJ whole genome shotgun (WGS) entry which is preliminary data.</text>
</comment>
<reference evidence="2 3" key="1">
    <citation type="journal article" date="2024" name="Genome Biol. Evol.">
        <title>Chromosome-level genome assembly of the viviparous eelpout Zoarces viviparus.</title>
        <authorList>
            <person name="Fuhrmann N."/>
            <person name="Brasseur M.V."/>
            <person name="Bakowski C.E."/>
            <person name="Podsiadlowski L."/>
            <person name="Prost S."/>
            <person name="Krehenwinkel H."/>
            <person name="Mayer C."/>
        </authorList>
    </citation>
    <scope>NUCLEOTIDE SEQUENCE [LARGE SCALE GENOMIC DNA]</scope>
    <source>
        <strain evidence="2">NO-MEL_2022_Ind0_liver</strain>
    </source>
</reference>
<gene>
    <name evidence="2" type="ORF">VZT92_008350</name>
</gene>
<keyword evidence="3" id="KW-1185">Reference proteome</keyword>